<evidence type="ECO:0000313" key="1">
    <source>
        <dbReference type="EMBL" id="MPN12565.1"/>
    </source>
</evidence>
<dbReference type="EMBL" id="VSSQ01058933">
    <property type="protein sequence ID" value="MPN12565.1"/>
    <property type="molecule type" value="Genomic_DNA"/>
</dbReference>
<comment type="caution">
    <text evidence="1">The sequence shown here is derived from an EMBL/GenBank/DDBJ whole genome shotgun (WGS) entry which is preliminary data.</text>
</comment>
<accession>A0A645FDU1</accession>
<dbReference type="AlphaFoldDB" id="A0A645FDU1"/>
<protein>
    <submittedName>
        <fullName evidence="1">Uncharacterized protein</fullName>
    </submittedName>
</protein>
<proteinExistence type="predicted"/>
<name>A0A645FDU1_9ZZZZ</name>
<organism evidence="1">
    <name type="scientific">bioreactor metagenome</name>
    <dbReference type="NCBI Taxonomy" id="1076179"/>
    <lineage>
        <taxon>unclassified sequences</taxon>
        <taxon>metagenomes</taxon>
        <taxon>ecological metagenomes</taxon>
    </lineage>
</organism>
<sequence length="165" mass="17724">MVHRGKRALTARCNELRACHLAPAKAAHLAIKQVVTARLQPFGRIGAVKKSDLQQAGVVARIHPVQRAPAADAQRGVFFKHGRPHGAGALVRGLGHGVGVRIIHIVARVAAQQIAHRQNAQFGQLFCALFAHAFQVLDFFIPSQTATSLSALCRGIKKATLTQGR</sequence>
<reference evidence="1" key="1">
    <citation type="submission" date="2019-08" db="EMBL/GenBank/DDBJ databases">
        <authorList>
            <person name="Kucharzyk K."/>
            <person name="Murdoch R.W."/>
            <person name="Higgins S."/>
            <person name="Loffler F."/>
        </authorList>
    </citation>
    <scope>NUCLEOTIDE SEQUENCE</scope>
</reference>
<gene>
    <name evidence="1" type="ORF">SDC9_159883</name>
</gene>